<dbReference type="Gene3D" id="3.30.720.110">
    <property type="match status" value="1"/>
</dbReference>
<dbReference type="Pfam" id="PF00903">
    <property type="entry name" value="Glyoxalase"/>
    <property type="match status" value="1"/>
</dbReference>
<dbReference type="InterPro" id="IPR037523">
    <property type="entry name" value="VOC_core"/>
</dbReference>
<keyword evidence="3" id="KW-1185">Reference proteome</keyword>
<evidence type="ECO:0000313" key="2">
    <source>
        <dbReference type="EMBL" id="MBS4202200.1"/>
    </source>
</evidence>
<dbReference type="InterPro" id="IPR029068">
    <property type="entry name" value="Glyas_Bleomycin-R_OHBP_Dase"/>
</dbReference>
<dbReference type="EMBL" id="JAGYPJ010000001">
    <property type="protein sequence ID" value="MBS4202200.1"/>
    <property type="molecule type" value="Genomic_DNA"/>
</dbReference>
<dbReference type="SUPFAM" id="SSF54593">
    <property type="entry name" value="Glyoxalase/Bleomycin resistance protein/Dihydroxybiphenyl dioxygenase"/>
    <property type="match status" value="1"/>
</dbReference>
<organism evidence="2 3">
    <name type="scientific">Lederbergia citrisecunda</name>
    <dbReference type="NCBI Taxonomy" id="2833583"/>
    <lineage>
        <taxon>Bacteria</taxon>
        <taxon>Bacillati</taxon>
        <taxon>Bacillota</taxon>
        <taxon>Bacilli</taxon>
        <taxon>Bacillales</taxon>
        <taxon>Bacillaceae</taxon>
        <taxon>Lederbergia</taxon>
    </lineage>
</organism>
<name>A0A942TPP9_9BACI</name>
<comment type="caution">
    <text evidence="2">The sequence shown here is derived from an EMBL/GenBank/DDBJ whole genome shotgun (WGS) entry which is preliminary data.</text>
</comment>
<evidence type="ECO:0000259" key="1">
    <source>
        <dbReference type="PROSITE" id="PS51819"/>
    </source>
</evidence>
<dbReference type="PANTHER" id="PTHR34109:SF1">
    <property type="entry name" value="VOC DOMAIN-CONTAINING PROTEIN"/>
    <property type="match status" value="1"/>
</dbReference>
<dbReference type="AlphaFoldDB" id="A0A942TPP9"/>
<protein>
    <submittedName>
        <fullName evidence="2">VOC family protein</fullName>
    </submittedName>
</protein>
<dbReference type="Proteomes" id="UP000682713">
    <property type="component" value="Unassembled WGS sequence"/>
</dbReference>
<evidence type="ECO:0000313" key="3">
    <source>
        <dbReference type="Proteomes" id="UP000682713"/>
    </source>
</evidence>
<sequence>MDEISRHTEDKEMFRPAMANRSLQSCTVIPVLIYDDVADAIEWLCRTFGFTERLRAGKHHAQLTIGDGAIMLSDSRSGQEFDSPDDAEFLSPRSKEVKHEILVNVKDVNKHYKNAHSRGARILRKPKDCMFGERQYTVEDLGGHRWTFSQTIADVDPKEWGAIKARTE</sequence>
<dbReference type="RefSeq" id="WP_213112598.1">
    <property type="nucleotide sequence ID" value="NZ_JAGYPJ010000001.1"/>
</dbReference>
<dbReference type="Gene3D" id="3.30.720.120">
    <property type="match status" value="1"/>
</dbReference>
<proteinExistence type="predicted"/>
<gene>
    <name evidence="2" type="ORF">KHA93_21555</name>
</gene>
<feature type="domain" description="VOC" evidence="1">
    <location>
        <begin position="22"/>
        <end position="151"/>
    </location>
</feature>
<dbReference type="PROSITE" id="PS51819">
    <property type="entry name" value="VOC"/>
    <property type="match status" value="1"/>
</dbReference>
<accession>A0A942TPP9</accession>
<dbReference type="InterPro" id="IPR004360">
    <property type="entry name" value="Glyas_Fos-R_dOase_dom"/>
</dbReference>
<dbReference type="PANTHER" id="PTHR34109">
    <property type="entry name" value="BNAUNNG04460D PROTEIN-RELATED"/>
    <property type="match status" value="1"/>
</dbReference>
<reference evidence="2 3" key="1">
    <citation type="submission" date="2021-05" db="EMBL/GenBank/DDBJ databases">
        <title>Novel Bacillus species.</title>
        <authorList>
            <person name="Liu G."/>
        </authorList>
    </citation>
    <scope>NUCLEOTIDE SEQUENCE [LARGE SCALE GENOMIC DNA]</scope>
    <source>
        <strain evidence="2 3">FJAT-49732</strain>
    </source>
</reference>